<comment type="caution">
    <text evidence="1">The sequence shown here is derived from an EMBL/GenBank/DDBJ whole genome shotgun (WGS) entry which is preliminary data.</text>
</comment>
<dbReference type="Proteomes" id="UP001234297">
    <property type="component" value="Chromosome 6"/>
</dbReference>
<gene>
    <name evidence="1" type="ORF">MRB53_019550</name>
</gene>
<reference evidence="1 2" key="1">
    <citation type="journal article" date="2022" name="Hortic Res">
        <title>A haplotype resolved chromosomal level avocado genome allows analysis of novel avocado genes.</title>
        <authorList>
            <person name="Nath O."/>
            <person name="Fletcher S.J."/>
            <person name="Hayward A."/>
            <person name="Shaw L.M."/>
            <person name="Masouleh A.K."/>
            <person name="Furtado A."/>
            <person name="Henry R.J."/>
            <person name="Mitter N."/>
        </authorList>
    </citation>
    <scope>NUCLEOTIDE SEQUENCE [LARGE SCALE GENOMIC DNA]</scope>
    <source>
        <strain evidence="2">cv. Hass</strain>
    </source>
</reference>
<keyword evidence="2" id="KW-1185">Reference proteome</keyword>
<name>A0ACC2KZ22_PERAE</name>
<accession>A0ACC2KZ22</accession>
<evidence type="ECO:0000313" key="2">
    <source>
        <dbReference type="Proteomes" id="UP001234297"/>
    </source>
</evidence>
<evidence type="ECO:0000313" key="1">
    <source>
        <dbReference type="EMBL" id="KAJ8626243.1"/>
    </source>
</evidence>
<protein>
    <submittedName>
        <fullName evidence="1">Uncharacterized protein</fullName>
    </submittedName>
</protein>
<sequence length="104" mass="11683">MNKEACVLRAREQKDRGTCANTAGLLQSGRVVVFFHRSKCIHSHLLNFRKERGRPGGEISAIPHGGFRRTNGLDLVAFMWMGSYTSVCKYHPPITIAREPKNSI</sequence>
<proteinExistence type="predicted"/>
<organism evidence="1 2">
    <name type="scientific">Persea americana</name>
    <name type="common">Avocado</name>
    <dbReference type="NCBI Taxonomy" id="3435"/>
    <lineage>
        <taxon>Eukaryota</taxon>
        <taxon>Viridiplantae</taxon>
        <taxon>Streptophyta</taxon>
        <taxon>Embryophyta</taxon>
        <taxon>Tracheophyta</taxon>
        <taxon>Spermatophyta</taxon>
        <taxon>Magnoliopsida</taxon>
        <taxon>Magnoliidae</taxon>
        <taxon>Laurales</taxon>
        <taxon>Lauraceae</taxon>
        <taxon>Persea</taxon>
    </lineage>
</organism>
<dbReference type="EMBL" id="CM056814">
    <property type="protein sequence ID" value="KAJ8626243.1"/>
    <property type="molecule type" value="Genomic_DNA"/>
</dbReference>